<feature type="compositionally biased region" description="Pro residues" evidence="1">
    <location>
        <begin position="519"/>
        <end position="536"/>
    </location>
</feature>
<protein>
    <submittedName>
        <fullName evidence="2">Uncharacterized protein</fullName>
    </submittedName>
</protein>
<keyword evidence="3" id="KW-1185">Reference proteome</keyword>
<dbReference type="OrthoDB" id="3956200at2"/>
<proteinExistence type="predicted"/>
<evidence type="ECO:0000256" key="1">
    <source>
        <dbReference type="SAM" id="MobiDB-lite"/>
    </source>
</evidence>
<organism evidence="2 3">
    <name type="scientific">Marilutibacter alkalisoli</name>
    <dbReference type="NCBI Taxonomy" id="2591633"/>
    <lineage>
        <taxon>Bacteria</taxon>
        <taxon>Pseudomonadati</taxon>
        <taxon>Pseudomonadota</taxon>
        <taxon>Gammaproteobacteria</taxon>
        <taxon>Lysobacterales</taxon>
        <taxon>Lysobacteraceae</taxon>
        <taxon>Marilutibacter</taxon>
    </lineage>
</organism>
<sequence>MSGFDPGRDRPIWMPGRRAFCQGAALAGLGVWLAGCGRGPSEPRLLGAAELGEAELRYGMAPAEGDIHYQPDVVMVRDGASSILDRGDDGLTWVIDAGARGASRLRPGAVALITDRCAGRVLAMHRAGDAVVVVLGPAELTDYIRDCDLALEQPVDLSRAIVEVAPGLPGTDMNLSPAVPWRERDAEEELARAEAFGVLQAWPRAWPAAAGRLPLQIGVIPEVGAGGIGIRTALSNSQANIEFVAKLRLQAPRVHVRLRIGIGKLKEASLRLSGAAGLRLGFVATTQGKVDANINTLGRLVPVAMTLPILLNIGSPLSLSLHQRFMVKSAFSASNSVLKAIGDYGLQGDLHFGYRDGRFGQFGGPVIQTVNSGMVEGLRGISVGVSGMVLAHQLRVLAGIGGFGFRVGPYMAMTSSVGVSRGSNLALPLQPNVCRAATLAIHVAPGIGWQVPQLIADGVNAILGLLRTRKIESTGGVHSEGKHVLKRTAYAPDTPLCREAAGGGPAGQAQGGGRSSGGGPPPSSPTKPKPPLPTPASPADTRSLPPLDLGRACDNPVLRSQLQQAGLDMTKACRGIGRPT</sequence>
<dbReference type="Proteomes" id="UP000317199">
    <property type="component" value="Chromosome"/>
</dbReference>
<gene>
    <name evidence="2" type="ORF">FKV23_14090</name>
</gene>
<feature type="compositionally biased region" description="Gly residues" evidence="1">
    <location>
        <begin position="501"/>
        <end position="518"/>
    </location>
</feature>
<feature type="region of interest" description="Disordered" evidence="1">
    <location>
        <begin position="495"/>
        <end position="556"/>
    </location>
</feature>
<dbReference type="AlphaFoldDB" id="A0A514BUL2"/>
<evidence type="ECO:0000313" key="3">
    <source>
        <dbReference type="Proteomes" id="UP000317199"/>
    </source>
</evidence>
<evidence type="ECO:0000313" key="2">
    <source>
        <dbReference type="EMBL" id="QDH71091.1"/>
    </source>
</evidence>
<dbReference type="KEGG" id="lyj:FKV23_14090"/>
<dbReference type="EMBL" id="CP041242">
    <property type="protein sequence ID" value="QDH71091.1"/>
    <property type="molecule type" value="Genomic_DNA"/>
</dbReference>
<name>A0A514BUL2_9GAMM</name>
<dbReference type="RefSeq" id="WP_141624423.1">
    <property type="nucleotide sequence ID" value="NZ_CP041242.1"/>
</dbReference>
<accession>A0A514BUL2</accession>
<reference evidence="2 3" key="1">
    <citation type="submission" date="2019-06" db="EMBL/GenBank/DDBJ databases">
        <title>Lysobacter alkalisoli sp. nov. isolated from saline-alkali soil.</title>
        <authorList>
            <person name="Sun J.-Q."/>
            <person name="Xu L."/>
        </authorList>
    </citation>
    <scope>NUCLEOTIDE SEQUENCE [LARGE SCALE GENOMIC DNA]</scope>
    <source>
        <strain evidence="2 3">SJ-36</strain>
    </source>
</reference>